<proteinExistence type="predicted"/>
<gene>
    <name evidence="1" type="ORF">BU26DRAFT_519151</name>
</gene>
<evidence type="ECO:0000313" key="1">
    <source>
        <dbReference type="EMBL" id="KAF2248986.1"/>
    </source>
</evidence>
<dbReference type="EMBL" id="ML987195">
    <property type="protein sequence ID" value="KAF2248986.1"/>
    <property type="molecule type" value="Genomic_DNA"/>
</dbReference>
<reference evidence="1" key="1">
    <citation type="journal article" date="2020" name="Stud. Mycol.">
        <title>101 Dothideomycetes genomes: a test case for predicting lifestyles and emergence of pathogens.</title>
        <authorList>
            <person name="Haridas S."/>
            <person name="Albert R."/>
            <person name="Binder M."/>
            <person name="Bloem J."/>
            <person name="Labutti K."/>
            <person name="Salamov A."/>
            <person name="Andreopoulos B."/>
            <person name="Baker S."/>
            <person name="Barry K."/>
            <person name="Bills G."/>
            <person name="Bluhm B."/>
            <person name="Cannon C."/>
            <person name="Castanera R."/>
            <person name="Culley D."/>
            <person name="Daum C."/>
            <person name="Ezra D."/>
            <person name="Gonzalez J."/>
            <person name="Henrissat B."/>
            <person name="Kuo A."/>
            <person name="Liang C."/>
            <person name="Lipzen A."/>
            <person name="Lutzoni F."/>
            <person name="Magnuson J."/>
            <person name="Mondo S."/>
            <person name="Nolan M."/>
            <person name="Ohm R."/>
            <person name="Pangilinan J."/>
            <person name="Park H.-J."/>
            <person name="Ramirez L."/>
            <person name="Alfaro M."/>
            <person name="Sun H."/>
            <person name="Tritt A."/>
            <person name="Yoshinaga Y."/>
            <person name="Zwiers L.-H."/>
            <person name="Turgeon B."/>
            <person name="Goodwin S."/>
            <person name="Spatafora J."/>
            <person name="Crous P."/>
            <person name="Grigoriev I."/>
        </authorList>
    </citation>
    <scope>NUCLEOTIDE SEQUENCE</scope>
    <source>
        <strain evidence="1">CBS 122368</strain>
    </source>
</reference>
<accession>A0A6A6IF07</accession>
<evidence type="ECO:0000313" key="2">
    <source>
        <dbReference type="Proteomes" id="UP000800094"/>
    </source>
</evidence>
<sequence>MANCQCRALIRSSIINRTAELETVSGNALEDPEMRDLHMSSNYSYVVKSGPGRSSQSRYKPWNDFSGLQVWTRTRGLHPSKRHVGPVIVGPLPQLHILQLVFLSTEAYAQPLSDEHGGSLGSTNTRNEYESTLIGIDLPGEGYQVRLVKATITGELDVDPPDAEGPGLRGDLLGMKEALLRRGGGRR</sequence>
<dbReference type="AlphaFoldDB" id="A0A6A6IF07"/>
<dbReference type="RefSeq" id="XP_033683990.1">
    <property type="nucleotide sequence ID" value="XM_033828985.1"/>
</dbReference>
<name>A0A6A6IF07_9PLEO</name>
<keyword evidence="2" id="KW-1185">Reference proteome</keyword>
<dbReference type="GeneID" id="54582315"/>
<organism evidence="1 2">
    <name type="scientific">Trematosphaeria pertusa</name>
    <dbReference type="NCBI Taxonomy" id="390896"/>
    <lineage>
        <taxon>Eukaryota</taxon>
        <taxon>Fungi</taxon>
        <taxon>Dikarya</taxon>
        <taxon>Ascomycota</taxon>
        <taxon>Pezizomycotina</taxon>
        <taxon>Dothideomycetes</taxon>
        <taxon>Pleosporomycetidae</taxon>
        <taxon>Pleosporales</taxon>
        <taxon>Massarineae</taxon>
        <taxon>Trematosphaeriaceae</taxon>
        <taxon>Trematosphaeria</taxon>
    </lineage>
</organism>
<protein>
    <submittedName>
        <fullName evidence="1">Uncharacterized protein</fullName>
    </submittedName>
</protein>
<dbReference type="Proteomes" id="UP000800094">
    <property type="component" value="Unassembled WGS sequence"/>
</dbReference>